<dbReference type="RefSeq" id="WP_052725923.1">
    <property type="nucleotide sequence ID" value="NZ_JWIR02000062.1"/>
</dbReference>
<proteinExistence type="predicted"/>
<keyword evidence="2" id="KW-1185">Reference proteome</keyword>
<dbReference type="STRING" id="1221996.QY95_03176"/>
<reference evidence="1" key="1">
    <citation type="submission" date="2015-02" db="EMBL/GenBank/DDBJ databases">
        <title>Genome Assembly of Bacillaceae bacterium MTCC 8252.</title>
        <authorList>
            <person name="Verma A."/>
            <person name="Khatri I."/>
            <person name="Mual P."/>
            <person name="Subramanian S."/>
            <person name="Krishnamurthi S."/>
        </authorList>
    </citation>
    <scope>NUCLEOTIDE SEQUENCE [LARGE SCALE GENOMIC DNA]</scope>
    <source>
        <strain evidence="1">MTCC 8252</strain>
    </source>
</reference>
<accession>A0A0F5HTX6</accession>
<dbReference type="Pfam" id="PF26595">
    <property type="entry name" value="A_ENA"/>
    <property type="match status" value="1"/>
</dbReference>
<dbReference type="Proteomes" id="UP000031563">
    <property type="component" value="Unassembled WGS sequence"/>
</dbReference>
<evidence type="ECO:0000313" key="1">
    <source>
        <dbReference type="EMBL" id="KKB36312.1"/>
    </source>
</evidence>
<evidence type="ECO:0000313" key="2">
    <source>
        <dbReference type="Proteomes" id="UP000031563"/>
    </source>
</evidence>
<comment type="caution">
    <text evidence="1">The sequence shown here is derived from an EMBL/GenBank/DDBJ whole genome shotgun (WGS) entry which is preliminary data.</text>
</comment>
<dbReference type="OrthoDB" id="2082444at2"/>
<sequence>MSNPFLPNTDMMDNLEHDKVLNLLLTSIALEEIALGQVISAEADNIRSFLGKWKGASKGTAKEAMTVDHLLKVNRAANQTLGRVIQKELLLLLKLEDILEFAEGKADQNDTCTCGNGKCRSKK</sequence>
<dbReference type="AlphaFoldDB" id="A0A0F5HTX6"/>
<dbReference type="EMBL" id="JWIR02000062">
    <property type="protein sequence ID" value="KKB36312.1"/>
    <property type="molecule type" value="Genomic_DNA"/>
</dbReference>
<gene>
    <name evidence="1" type="ORF">QY95_03176</name>
</gene>
<protein>
    <submittedName>
        <fullName evidence="1">Uncharacterized protein</fullName>
    </submittedName>
</protein>
<name>A0A0F5HTX6_BACTR</name>
<dbReference type="InterPro" id="IPR058705">
    <property type="entry name" value="A_ENA"/>
</dbReference>
<accession>A0A0F5HNX6</accession>
<organism evidence="1 2">
    <name type="scientific">Bacillus thermotolerans</name>
    <name type="common">Quasibacillus thermotolerans</name>
    <dbReference type="NCBI Taxonomy" id="1221996"/>
    <lineage>
        <taxon>Bacteria</taxon>
        <taxon>Bacillati</taxon>
        <taxon>Bacillota</taxon>
        <taxon>Bacilli</taxon>
        <taxon>Bacillales</taxon>
        <taxon>Bacillaceae</taxon>
        <taxon>Bacillus</taxon>
    </lineage>
</organism>